<evidence type="ECO:0000313" key="2">
    <source>
        <dbReference type="EMBL" id="NIK88805.1"/>
    </source>
</evidence>
<feature type="signal peptide" evidence="1">
    <location>
        <begin position="1"/>
        <end position="22"/>
    </location>
</feature>
<evidence type="ECO:0000256" key="1">
    <source>
        <dbReference type="SAM" id="SignalP"/>
    </source>
</evidence>
<dbReference type="NCBIfam" id="TIGR03481">
    <property type="entry name" value="HpnM"/>
    <property type="match status" value="1"/>
</dbReference>
<feature type="chain" id="PRO_5032546057" evidence="1">
    <location>
        <begin position="23"/>
        <end position="202"/>
    </location>
</feature>
<keyword evidence="3" id="KW-1185">Reference proteome</keyword>
<dbReference type="RefSeq" id="WP_167082949.1">
    <property type="nucleotide sequence ID" value="NZ_BAAADC010000001.1"/>
</dbReference>
<dbReference type="PANTHER" id="PTHR36573">
    <property type="entry name" value="INTERMEMBRANE PHOSPHOLIPID TRANSPORT SYSTEM BINDING PROTEIN MLAC"/>
    <property type="match status" value="1"/>
</dbReference>
<organism evidence="2 3">
    <name type="scientific">Rhizomicrobium palustre</name>
    <dbReference type="NCBI Taxonomy" id="189966"/>
    <lineage>
        <taxon>Bacteria</taxon>
        <taxon>Pseudomonadati</taxon>
        <taxon>Pseudomonadota</taxon>
        <taxon>Alphaproteobacteria</taxon>
        <taxon>Micropepsales</taxon>
        <taxon>Micropepsaceae</taxon>
        <taxon>Rhizomicrobium</taxon>
    </lineage>
</organism>
<dbReference type="AlphaFoldDB" id="A0A846MZY7"/>
<gene>
    <name evidence="2" type="ORF">FHS83_002123</name>
</gene>
<sequence length="202" mass="21793">MTKSLFQAASLAALLMVPAAYAEVPADPAVAPVQSFYDTLIATMKQGKQLGVKGRYEKLKPVIEQSFDLPGMTRLSVGPAWNTMSEADQKALTAALSRYTIASYASNFKSFDGEKFTVDPASTVRGADKVVTSKLTAGKDVIPFNYRMRQAGSSWKIIDIFLNGYVSQIAKQRSDFAATMQSGGAAALEKKLDTLSDGLMKD</sequence>
<dbReference type="Pfam" id="PF05494">
    <property type="entry name" value="MlaC"/>
    <property type="match status" value="1"/>
</dbReference>
<keyword evidence="1" id="KW-0732">Signal</keyword>
<dbReference type="InterPro" id="IPR008869">
    <property type="entry name" value="MlaC/ttg2D"/>
</dbReference>
<accession>A0A846MZY7</accession>
<proteinExistence type="predicted"/>
<dbReference type="EMBL" id="JAASRM010000001">
    <property type="protein sequence ID" value="NIK88805.1"/>
    <property type="molecule type" value="Genomic_DNA"/>
</dbReference>
<evidence type="ECO:0000313" key="3">
    <source>
        <dbReference type="Proteomes" id="UP000570514"/>
    </source>
</evidence>
<dbReference type="InterPro" id="IPR017842">
    <property type="entry name" value="Hopanoid_biosyn-assoc_HpnM"/>
</dbReference>
<protein>
    <submittedName>
        <fullName evidence="2">Phospholipid transport system substrate-binding protein</fullName>
    </submittedName>
</protein>
<dbReference type="PANTHER" id="PTHR36573:SF1">
    <property type="entry name" value="INTERMEMBRANE PHOSPHOLIPID TRANSPORT SYSTEM BINDING PROTEIN MLAC"/>
    <property type="match status" value="1"/>
</dbReference>
<dbReference type="Gene3D" id="3.10.450.710">
    <property type="entry name" value="Tgt2/MlaC"/>
    <property type="match status" value="1"/>
</dbReference>
<dbReference type="InterPro" id="IPR042245">
    <property type="entry name" value="Tgt2/MlaC_sf"/>
</dbReference>
<reference evidence="2 3" key="1">
    <citation type="submission" date="2020-03" db="EMBL/GenBank/DDBJ databases">
        <title>Genomic Encyclopedia of Type Strains, Phase IV (KMG-IV): sequencing the most valuable type-strain genomes for metagenomic binning, comparative biology and taxonomic classification.</title>
        <authorList>
            <person name="Goeker M."/>
        </authorList>
    </citation>
    <scope>NUCLEOTIDE SEQUENCE [LARGE SCALE GENOMIC DNA]</scope>
    <source>
        <strain evidence="2 3">DSM 19867</strain>
    </source>
</reference>
<dbReference type="Proteomes" id="UP000570514">
    <property type="component" value="Unassembled WGS sequence"/>
</dbReference>
<comment type="caution">
    <text evidence="2">The sequence shown here is derived from an EMBL/GenBank/DDBJ whole genome shotgun (WGS) entry which is preliminary data.</text>
</comment>
<name>A0A846MZY7_9PROT</name>